<feature type="non-terminal residue" evidence="1">
    <location>
        <position position="1"/>
    </location>
</feature>
<keyword evidence="2" id="KW-1185">Reference proteome</keyword>
<sequence>IFRTYCTIPYNLGRSIMIFQNNNLGCNMVINFWQLDRERLTYVGSPLNCFALKKKPTSITLWHLFKRMSYHLTNSLIFV</sequence>
<accession>A0A0S3T8Z1</accession>
<organism evidence="1 2">
    <name type="scientific">Vigna angularis var. angularis</name>
    <dbReference type="NCBI Taxonomy" id="157739"/>
    <lineage>
        <taxon>Eukaryota</taxon>
        <taxon>Viridiplantae</taxon>
        <taxon>Streptophyta</taxon>
        <taxon>Embryophyta</taxon>
        <taxon>Tracheophyta</taxon>
        <taxon>Spermatophyta</taxon>
        <taxon>Magnoliopsida</taxon>
        <taxon>eudicotyledons</taxon>
        <taxon>Gunneridae</taxon>
        <taxon>Pentapetalae</taxon>
        <taxon>rosids</taxon>
        <taxon>fabids</taxon>
        <taxon>Fabales</taxon>
        <taxon>Fabaceae</taxon>
        <taxon>Papilionoideae</taxon>
        <taxon>50 kb inversion clade</taxon>
        <taxon>NPAAA clade</taxon>
        <taxon>indigoferoid/millettioid clade</taxon>
        <taxon>Phaseoleae</taxon>
        <taxon>Vigna</taxon>
    </lineage>
</organism>
<evidence type="ECO:0000313" key="1">
    <source>
        <dbReference type="EMBL" id="BAU01698.1"/>
    </source>
</evidence>
<dbReference type="AlphaFoldDB" id="A0A0S3T8Z1"/>
<name>A0A0S3T8Z1_PHAAN</name>
<protein>
    <submittedName>
        <fullName evidence="1">Uncharacterized protein</fullName>
    </submittedName>
</protein>
<reference evidence="1 2" key="1">
    <citation type="journal article" date="2015" name="Sci. Rep.">
        <title>The power of single molecule real-time sequencing technology in the de novo assembly of a eukaryotic genome.</title>
        <authorList>
            <person name="Sakai H."/>
            <person name="Naito K."/>
            <person name="Ogiso-Tanaka E."/>
            <person name="Takahashi Y."/>
            <person name="Iseki K."/>
            <person name="Muto C."/>
            <person name="Satou K."/>
            <person name="Teruya K."/>
            <person name="Shiroma A."/>
            <person name="Shimoji M."/>
            <person name="Hirano T."/>
            <person name="Itoh T."/>
            <person name="Kaga A."/>
            <person name="Tomooka N."/>
        </authorList>
    </citation>
    <scope>NUCLEOTIDE SEQUENCE [LARGE SCALE GENOMIC DNA]</scope>
    <source>
        <strain evidence="2">cv. Shumari</strain>
    </source>
</reference>
<dbReference type="Proteomes" id="UP000291084">
    <property type="component" value="Chromosome 11"/>
</dbReference>
<dbReference type="EMBL" id="AP015044">
    <property type="protein sequence ID" value="BAU01698.1"/>
    <property type="molecule type" value="Genomic_DNA"/>
</dbReference>
<evidence type="ECO:0000313" key="2">
    <source>
        <dbReference type="Proteomes" id="UP000291084"/>
    </source>
</evidence>
<gene>
    <name evidence="1" type="primary">Vigan.11G098300</name>
    <name evidence="1" type="ORF">VIGAN_11098300</name>
</gene>
<proteinExistence type="predicted"/>